<feature type="transmembrane region" description="Helical" evidence="3">
    <location>
        <begin position="764"/>
        <end position="784"/>
    </location>
</feature>
<keyword evidence="3" id="KW-0472">Membrane</keyword>
<name>A0AAE4G9U5_9BURK</name>
<feature type="transmembrane region" description="Helical" evidence="3">
    <location>
        <begin position="640"/>
        <end position="660"/>
    </location>
</feature>
<comment type="caution">
    <text evidence="4">The sequence shown here is derived from an EMBL/GenBank/DDBJ whole genome shotgun (WGS) entry which is preliminary data.</text>
</comment>
<feature type="transmembrane region" description="Helical" evidence="3">
    <location>
        <begin position="537"/>
        <end position="558"/>
    </location>
</feature>
<organism evidence="4">
    <name type="scientific">Herbaspirillum huttiense subsp. nephrolepidis</name>
    <dbReference type="NCBI Taxonomy" id="3075126"/>
    <lineage>
        <taxon>Bacteria</taxon>
        <taxon>Pseudomonadati</taxon>
        <taxon>Pseudomonadota</taxon>
        <taxon>Betaproteobacteria</taxon>
        <taxon>Burkholderiales</taxon>
        <taxon>Oxalobacteraceae</taxon>
        <taxon>Herbaspirillum</taxon>
    </lineage>
</organism>
<accession>A0AAE4G9U5</accession>
<proteinExistence type="predicted"/>
<feature type="transmembrane region" description="Helical" evidence="3">
    <location>
        <begin position="732"/>
        <end position="752"/>
    </location>
</feature>
<feature type="transmembrane region" description="Helical" evidence="3">
    <location>
        <begin position="219"/>
        <end position="236"/>
    </location>
</feature>
<dbReference type="Pfam" id="PF10101">
    <property type="entry name" value="DUF2339"/>
    <property type="match status" value="1"/>
</dbReference>
<protein>
    <submittedName>
        <fullName evidence="4">DUF2339 domain-containing protein</fullName>
    </submittedName>
</protein>
<feature type="transmembrane region" description="Helical" evidence="3">
    <location>
        <begin position="296"/>
        <end position="314"/>
    </location>
</feature>
<dbReference type="EMBL" id="JAVRAA010000004">
    <property type="protein sequence ID" value="MDT0336983.1"/>
    <property type="molecule type" value="Genomic_DNA"/>
</dbReference>
<feature type="transmembrane region" description="Helical" evidence="3">
    <location>
        <begin position="609"/>
        <end position="628"/>
    </location>
</feature>
<evidence type="ECO:0000256" key="2">
    <source>
        <dbReference type="SAM" id="MobiDB-lite"/>
    </source>
</evidence>
<feature type="transmembrane region" description="Helical" evidence="3">
    <location>
        <begin position="482"/>
        <end position="499"/>
    </location>
</feature>
<feature type="transmembrane region" description="Helical" evidence="3">
    <location>
        <begin position="1006"/>
        <end position="1027"/>
    </location>
</feature>
<dbReference type="InterPro" id="IPR019286">
    <property type="entry name" value="DUF2339_TM"/>
</dbReference>
<evidence type="ECO:0000256" key="3">
    <source>
        <dbReference type="SAM" id="Phobius"/>
    </source>
</evidence>
<feature type="transmembrane region" description="Helical" evidence="3">
    <location>
        <begin position="570"/>
        <end position="589"/>
    </location>
</feature>
<evidence type="ECO:0000313" key="4">
    <source>
        <dbReference type="EMBL" id="MDT0336983.1"/>
    </source>
</evidence>
<keyword evidence="3" id="KW-1133">Transmembrane helix</keyword>
<feature type="transmembrane region" description="Helical" evidence="3">
    <location>
        <begin position="834"/>
        <end position="853"/>
    </location>
</feature>
<dbReference type="AlphaFoldDB" id="A0AAE4G9U5"/>
<dbReference type="PANTHER" id="PTHR38434">
    <property type="entry name" value="BLL2549 PROTEIN"/>
    <property type="match status" value="1"/>
</dbReference>
<gene>
    <name evidence="4" type="ORF">RJN63_09115</name>
</gene>
<evidence type="ECO:0000256" key="1">
    <source>
        <dbReference type="SAM" id="Coils"/>
    </source>
</evidence>
<feature type="transmembrane region" description="Helical" evidence="3">
    <location>
        <begin position="344"/>
        <end position="363"/>
    </location>
</feature>
<feature type="transmembrane region" description="Helical" evidence="3">
    <location>
        <begin position="899"/>
        <end position="917"/>
    </location>
</feature>
<feature type="transmembrane region" description="Helical" evidence="3">
    <location>
        <begin position="375"/>
        <end position="393"/>
    </location>
</feature>
<keyword evidence="1" id="KW-0175">Coiled coil</keyword>
<feature type="region of interest" description="Disordered" evidence="2">
    <location>
        <begin position="114"/>
        <end position="165"/>
    </location>
</feature>
<feature type="transmembrane region" description="Helical" evidence="3">
    <location>
        <begin position="243"/>
        <end position="263"/>
    </location>
</feature>
<sequence length="1095" mass="118548">MRWVTAIVGGMTGFVLALASDWSIGSTVAIMAGLGFWLGNVLFAGSQGEEPSAAFTGTAPSASLAARVKHLEDRVAMLSEEVERLRQESPHYLAPPEPPVEVELPAEVRSHDQVRPPVTATLPPAPVPLASAEAEPETSHEQQAAPLAVSQPESPPSLPAKPAAPATPDLLEHAFNAARDWLLGGNTVVRVGIIVLFFGVAFLLKYAASNSLLPIEFRLAGTALGAAVLLGAGWHLRERRTVYGLVLQGGGVGVLYLTVFAAVKLVALIPSGMALPLMVVICALSAFLAIRQDAAVLAFMGSAGGFLAPVLVSSGGGSHVALFSYYALLNAGIFAIAWFKAWRALNLLGFSFTFVIGSIWGATAYAPEHFASTEAFLLLFFLMYVGISLLYALRRECVVRHYVDGSLVFGTPIAATALQAALVKSMPFGLAWSAVALSAFYLLAAAGLVRWRQRLGLLFDAMLVLGVIFATLAIPFACSGQTTGAAWAIEGAALVWMAVRQRRLLALLSGLLMQLVAALAFLASWGEPPGAVLMPVVHTGFLAMLMIALAGLFIGWWLQVRSDAGRWQAWLPDVGMAAAVWGLCWWAAAGLREIQAHAATLAPEALVPFMLPALVLWAILTAWLAHAARRLLAWPLARRVEQALAPVLGLLTLGLFMTQAAPLTGWGWLAWPLALVSTYAILWHLEGEHERGQTSPWPPYALQHLLSFWMLCALLAFEGYWRLREFVPEGAWSWSAWACGVGLCLLAVSTLGTRLRWPVAVQAWSYQVWGAAPLALLLWVWSIGSALSDGDASPLFWLPLLNPLDVAQLLGFLAVAAWIGRLRQLEVSQPPPEVNYLAFATVFLWFNAMLLRVLHHYFGVEYEVSAVLASFRWQQVFMLGWGVFAFAALWLVRSERLQKLCVLASLPLMLVLWLWTINVNLTEAGGDWMRLPLLNPLDAVLLAIYALIAFWLARLASLTGLLAPYRTALLSAVGATAFLWLNAMLLRTLHHWTGLPYTLADISHSTLAQAALTVFWALCALTTQVIATRRGLRMLWFVGGALLGVTVIKLFLFDLSRIQGLERIVAFIGVGVLLLLVGYFSPLPPKRAAAEEVTP</sequence>
<feature type="transmembrane region" description="Helical" evidence="3">
    <location>
        <begin position="1064"/>
        <end position="1081"/>
    </location>
</feature>
<feature type="transmembrane region" description="Helical" evidence="3">
    <location>
        <begin position="1034"/>
        <end position="1052"/>
    </location>
</feature>
<feature type="transmembrane region" description="Helical" evidence="3">
    <location>
        <begin position="320"/>
        <end position="339"/>
    </location>
</feature>
<feature type="transmembrane region" description="Helical" evidence="3">
    <location>
        <begin position="405"/>
        <end position="423"/>
    </location>
</feature>
<feature type="transmembrane region" description="Helical" evidence="3">
    <location>
        <begin position="873"/>
        <end position="892"/>
    </location>
</feature>
<feature type="compositionally biased region" description="Low complexity" evidence="2">
    <location>
        <begin position="116"/>
        <end position="133"/>
    </location>
</feature>
<feature type="transmembrane region" description="Helical" evidence="3">
    <location>
        <begin position="429"/>
        <end position="449"/>
    </location>
</feature>
<keyword evidence="3" id="KW-0812">Transmembrane</keyword>
<feature type="transmembrane region" description="Helical" evidence="3">
    <location>
        <begin position="937"/>
        <end position="956"/>
    </location>
</feature>
<feature type="transmembrane region" description="Helical" evidence="3">
    <location>
        <begin position="456"/>
        <end position="476"/>
    </location>
</feature>
<feature type="coiled-coil region" evidence="1">
    <location>
        <begin position="61"/>
        <end position="88"/>
    </location>
</feature>
<feature type="transmembrane region" description="Helical" evidence="3">
    <location>
        <begin position="188"/>
        <end position="207"/>
    </location>
</feature>
<feature type="transmembrane region" description="Helical" evidence="3">
    <location>
        <begin position="804"/>
        <end position="822"/>
    </location>
</feature>
<dbReference type="RefSeq" id="WP_310837897.1">
    <property type="nucleotide sequence ID" value="NZ_JAVLSM010000009.1"/>
</dbReference>
<feature type="transmembrane region" description="Helical" evidence="3">
    <location>
        <begin position="504"/>
        <end position="525"/>
    </location>
</feature>
<dbReference type="PANTHER" id="PTHR38434:SF1">
    <property type="entry name" value="BLL2549 PROTEIN"/>
    <property type="match status" value="1"/>
</dbReference>
<feature type="transmembrane region" description="Helical" evidence="3">
    <location>
        <begin position="269"/>
        <end position="289"/>
    </location>
</feature>
<reference evidence="4" key="1">
    <citation type="submission" date="2023-02" db="EMBL/GenBank/DDBJ databases">
        <title>Description of Herbaspirillum huttiense subsp. nephrolepsisexaltata and Herbaspirillum huttiense subsp. lycopersicon.</title>
        <authorList>
            <person name="Poudel M."/>
            <person name="Sharma A."/>
            <person name="Goss E."/>
            <person name="Tapia J.H."/>
            <person name="Harmon C.M."/>
            <person name="Jones J.B."/>
        </authorList>
    </citation>
    <scope>NUCLEOTIDE SEQUENCE</scope>
    <source>
        <strain evidence="4">NC40101</strain>
    </source>
</reference>
<feature type="transmembrane region" description="Helical" evidence="3">
    <location>
        <begin position="968"/>
        <end position="986"/>
    </location>
</feature>